<dbReference type="GO" id="GO:0016301">
    <property type="term" value="F:kinase activity"/>
    <property type="evidence" value="ECO:0007669"/>
    <property type="project" value="UniProtKB-KW"/>
</dbReference>
<evidence type="ECO:0000256" key="4">
    <source>
        <dbReference type="RuleBase" id="RU003733"/>
    </source>
</evidence>
<dbReference type="InterPro" id="IPR000577">
    <property type="entry name" value="Carb_kinase_FGGY"/>
</dbReference>
<feature type="domain" description="Carbohydrate kinase FGGY N-terminal" evidence="5">
    <location>
        <begin position="11"/>
        <end position="252"/>
    </location>
</feature>
<dbReference type="Proteomes" id="UP000001353">
    <property type="component" value="Chromosome"/>
</dbReference>
<dbReference type="InterPro" id="IPR043129">
    <property type="entry name" value="ATPase_NBD"/>
</dbReference>
<reference evidence="7 8" key="1">
    <citation type="journal article" date="2011" name="BMC Genomics">
        <title>Comparative genome analysis and genome-guided physiological analysis of Roseobacter litoralis.</title>
        <authorList>
            <person name="Kalhoefer D."/>
            <person name="Thole S."/>
            <person name="Voget S."/>
            <person name="Lehmann R."/>
            <person name="Liesegang H."/>
            <person name="Wollher A."/>
            <person name="Daniel R."/>
            <person name="Simon M."/>
            <person name="Brinkhoff T."/>
        </authorList>
    </citation>
    <scope>NUCLEOTIDE SEQUENCE [LARGE SCALE GENOMIC DNA]</scope>
    <source>
        <strain evidence="8">ATCC 49566 / DSM 6996 / JCM 21268 / NBRC 15278 / OCh 149</strain>
    </source>
</reference>
<dbReference type="InterPro" id="IPR018484">
    <property type="entry name" value="FGGY_N"/>
</dbReference>
<keyword evidence="8" id="KW-1185">Reference proteome</keyword>
<dbReference type="eggNOG" id="COG1070">
    <property type="taxonomic scope" value="Bacteria"/>
</dbReference>
<keyword evidence="2 4" id="KW-0808">Transferase</keyword>
<dbReference type="InterPro" id="IPR050406">
    <property type="entry name" value="FGGY_Carb_Kinase"/>
</dbReference>
<evidence type="ECO:0000256" key="1">
    <source>
        <dbReference type="ARBA" id="ARBA00009156"/>
    </source>
</evidence>
<protein>
    <submittedName>
        <fullName evidence="7">Xylulose kinase</fullName>
    </submittedName>
</protein>
<dbReference type="EMBL" id="CP002623">
    <property type="protein sequence ID" value="AEI92875.1"/>
    <property type="molecule type" value="Genomic_DNA"/>
</dbReference>
<dbReference type="InterPro" id="IPR018485">
    <property type="entry name" value="FGGY_C"/>
</dbReference>
<evidence type="ECO:0000313" key="7">
    <source>
        <dbReference type="EMBL" id="AEI92875.1"/>
    </source>
</evidence>
<dbReference type="GO" id="GO:0005975">
    <property type="term" value="P:carbohydrate metabolic process"/>
    <property type="evidence" value="ECO:0007669"/>
    <property type="project" value="InterPro"/>
</dbReference>
<comment type="similarity">
    <text evidence="1 4">Belongs to the FGGY kinase family.</text>
</comment>
<dbReference type="STRING" id="391595.RLO149_c008480"/>
<dbReference type="CDD" id="cd07779">
    <property type="entry name" value="ASKHA_NBD_FGGY_YgcE-like"/>
    <property type="match status" value="1"/>
</dbReference>
<dbReference type="RefSeq" id="WP_013960815.1">
    <property type="nucleotide sequence ID" value="NC_015730.1"/>
</dbReference>
<gene>
    <name evidence="7" type="ordered locus">RLO149_c008480</name>
</gene>
<dbReference type="OrthoDB" id="9805576at2"/>
<dbReference type="SUPFAM" id="SSF53067">
    <property type="entry name" value="Actin-like ATPase domain"/>
    <property type="match status" value="2"/>
</dbReference>
<feature type="domain" description="Carbohydrate kinase FGGY C-terminal" evidence="6">
    <location>
        <begin position="261"/>
        <end position="452"/>
    </location>
</feature>
<evidence type="ECO:0000313" key="8">
    <source>
        <dbReference type="Proteomes" id="UP000001353"/>
    </source>
</evidence>
<dbReference type="InterPro" id="IPR018483">
    <property type="entry name" value="Carb_kinase_FGGY_CS"/>
</dbReference>
<dbReference type="Gene3D" id="3.30.420.40">
    <property type="match status" value="2"/>
</dbReference>
<dbReference type="KEGG" id="rli:RLO149_c008480"/>
<dbReference type="Pfam" id="PF00370">
    <property type="entry name" value="FGGY_N"/>
    <property type="match status" value="1"/>
</dbReference>
<dbReference type="HOGENOM" id="CLU_009281_3_4_5"/>
<evidence type="ECO:0000256" key="2">
    <source>
        <dbReference type="ARBA" id="ARBA00022679"/>
    </source>
</evidence>
<name>F7Z9R6_ROSLO</name>
<sequence>MTEHPEIKDCVIGIDSSTTATKAIAWTREGKFVAEGRCPIALSNPKPGHFEQDAQDWWLSTKEALREVTGQIDARRVAAVAVSNQRETFCVFGADEKPLLPGSLWLDERATGQQRSFAAKYGAEKIRALSGKPVDVIVPIYRMLWIAENHPDIYARIRHFADVNCFITRNLTGCWATSLASADPMGMVDMKHGCWSHELLDAAGIDAAILPDLYRPGAVIGPLTAQAAEATGLPEGIPVVAGGGDGQCAATGTGTVEPGIAYMNLGTALVAGCYSPEYAHSQAFRTEIAVAGEGYIYETLLKAGTFLIDWMTEQLAQVKKEDQTAFLNALEKEAQQSPIGANGLIVLPYWQGSMTPNWDSDARGVIAGLSGSTQTGDIYRAILEGLALDTALAFDKAREATGRRLNKVVAIGGGSSSDLFLSIMADALNVEVLQSDVREASSLGAGMAAAHGAGWYPTLSEASLAMKGEIVKTVQPNPERVKRYEALRGHYEKLWPLLSDWNAGLRKFTEEQQ</sequence>
<dbReference type="PANTHER" id="PTHR43095">
    <property type="entry name" value="SUGAR KINASE"/>
    <property type="match status" value="1"/>
</dbReference>
<evidence type="ECO:0000256" key="3">
    <source>
        <dbReference type="ARBA" id="ARBA00022777"/>
    </source>
</evidence>
<keyword evidence="3 4" id="KW-0418">Kinase</keyword>
<organism evidence="7 8">
    <name type="scientific">Roseobacter litoralis (strain ATCC 49566 / DSM 6996 / JCM 21268 / NBRC 15278 / OCh 149)</name>
    <dbReference type="NCBI Taxonomy" id="391595"/>
    <lineage>
        <taxon>Bacteria</taxon>
        <taxon>Pseudomonadati</taxon>
        <taxon>Pseudomonadota</taxon>
        <taxon>Alphaproteobacteria</taxon>
        <taxon>Rhodobacterales</taxon>
        <taxon>Roseobacteraceae</taxon>
        <taxon>Roseobacter</taxon>
    </lineage>
</organism>
<dbReference type="PANTHER" id="PTHR43095:SF5">
    <property type="entry name" value="XYLULOSE KINASE"/>
    <property type="match status" value="1"/>
</dbReference>
<dbReference type="PROSITE" id="PS00445">
    <property type="entry name" value="FGGY_KINASES_2"/>
    <property type="match status" value="1"/>
</dbReference>
<evidence type="ECO:0000259" key="6">
    <source>
        <dbReference type="Pfam" id="PF02782"/>
    </source>
</evidence>
<accession>F7Z9R6</accession>
<evidence type="ECO:0000259" key="5">
    <source>
        <dbReference type="Pfam" id="PF00370"/>
    </source>
</evidence>
<dbReference type="Pfam" id="PF02782">
    <property type="entry name" value="FGGY_C"/>
    <property type="match status" value="1"/>
</dbReference>
<dbReference type="PIRSF" id="PIRSF000538">
    <property type="entry name" value="GlpK"/>
    <property type="match status" value="1"/>
</dbReference>
<dbReference type="GO" id="GO:0016773">
    <property type="term" value="F:phosphotransferase activity, alcohol group as acceptor"/>
    <property type="evidence" value="ECO:0007669"/>
    <property type="project" value="InterPro"/>
</dbReference>
<proteinExistence type="inferred from homology"/>
<dbReference type="AlphaFoldDB" id="F7Z9R6"/>